<protein>
    <submittedName>
        <fullName evidence="1">Spore coat protein</fullName>
    </submittedName>
</protein>
<name>A0A0D1C267_CLOBO</name>
<dbReference type="InterPro" id="IPR014255">
    <property type="entry name" value="Spore_coat_CotS"/>
</dbReference>
<dbReference type="InterPro" id="IPR011009">
    <property type="entry name" value="Kinase-like_dom_sf"/>
</dbReference>
<accession>A0A0D1C267</accession>
<evidence type="ECO:0000313" key="1">
    <source>
        <dbReference type="EMBL" id="KIS25106.1"/>
    </source>
</evidence>
<sequence>MDKLNKSYLKKYNLSLDLFDQYDFIVKDIYPIRNVYIIDTNKGKKILKKVDYTLEELKFIEEIIDYIKIQFGRIMEFEKNIQGDIYTIYKGEMYCLMDLIDGRECQFSNPLDLKISSAALAKMHKASKGFTTNFNKRVLNGKSIEKFKIQKEEMNFFKKMANIHKNKNEFDNLFLSEIDYYIDEISKSINILENSHYYDICKENDKISICHHDLAYHNILIKEDKAYFIDFDYAILDLKVNDLCNFITKVIKNFGFDISKANIILNSYSDVYSITDKELEVLYGLLSFPYDFYDISKNYYTKRKDWDDEVFLNRLIKKCNYKEDRKEFLKDFRDNLL</sequence>
<dbReference type="HOGENOM" id="CLU_042636_1_0_9"/>
<dbReference type="InterPro" id="IPR047175">
    <property type="entry name" value="CotS-like"/>
</dbReference>
<keyword evidence="1" id="KW-0946">Virion</keyword>
<dbReference type="RefSeq" id="WP_003487933.1">
    <property type="nucleotide sequence ID" value="NZ_JXSU01000006.1"/>
</dbReference>
<dbReference type="PATRIC" id="fig|1379739.3.peg.415"/>
<dbReference type="PANTHER" id="PTHR39179:SF1">
    <property type="entry name" value="SPORE COAT PROTEIN I"/>
    <property type="match status" value="1"/>
</dbReference>
<keyword evidence="1" id="KW-0167">Capsid protein</keyword>
<organism evidence="1 2">
    <name type="scientific">Clostridium botulinum B2 450</name>
    <dbReference type="NCBI Taxonomy" id="1379739"/>
    <lineage>
        <taxon>Bacteria</taxon>
        <taxon>Bacillati</taxon>
        <taxon>Bacillota</taxon>
        <taxon>Clostridia</taxon>
        <taxon>Eubacteriales</taxon>
        <taxon>Clostridiaceae</taxon>
        <taxon>Clostridium</taxon>
    </lineage>
</organism>
<dbReference type="Gene3D" id="3.30.200.20">
    <property type="entry name" value="Phosphorylase Kinase, domain 1"/>
    <property type="match status" value="1"/>
</dbReference>
<dbReference type="OrthoDB" id="9771902at2"/>
<dbReference type="Gene3D" id="3.90.1200.10">
    <property type="match status" value="1"/>
</dbReference>
<reference evidence="1 2" key="1">
    <citation type="submission" date="2014-06" db="EMBL/GenBank/DDBJ databases">
        <title>Genome characterization of distinct group I Clostridium botulinum lineages.</title>
        <authorList>
            <person name="Giordani F."/>
            <person name="Anselmo A."/>
            <person name="Fillo S."/>
            <person name="Palozzi A.M."/>
            <person name="Fortunato A."/>
            <person name="Gentile B."/>
            <person name="Ciammaruconi A."/>
            <person name="Anniballi F."/>
            <person name="De Medici D."/>
            <person name="Lista F."/>
        </authorList>
    </citation>
    <scope>NUCLEOTIDE SEQUENCE [LARGE SCALE GENOMIC DNA]</scope>
    <source>
        <strain evidence="1 2">B2 450</strain>
    </source>
</reference>
<dbReference type="PANTHER" id="PTHR39179">
    <property type="entry name" value="SPORE COAT PROTEIN I"/>
    <property type="match status" value="1"/>
</dbReference>
<dbReference type="AlphaFoldDB" id="A0A0D1C267"/>
<dbReference type="NCBIfam" id="TIGR02906">
    <property type="entry name" value="spore_CotS"/>
    <property type="match status" value="1"/>
</dbReference>
<proteinExistence type="predicted"/>
<dbReference type="GO" id="GO:0042601">
    <property type="term" value="C:endospore-forming forespore"/>
    <property type="evidence" value="ECO:0007669"/>
    <property type="project" value="TreeGrafter"/>
</dbReference>
<dbReference type="Proteomes" id="UP000032250">
    <property type="component" value="Unassembled WGS sequence"/>
</dbReference>
<gene>
    <name evidence="1" type="ORF">N495_00575</name>
</gene>
<dbReference type="EMBL" id="JXSU01000006">
    <property type="protein sequence ID" value="KIS25106.1"/>
    <property type="molecule type" value="Genomic_DNA"/>
</dbReference>
<dbReference type="SUPFAM" id="SSF56112">
    <property type="entry name" value="Protein kinase-like (PK-like)"/>
    <property type="match status" value="1"/>
</dbReference>
<comment type="caution">
    <text evidence="1">The sequence shown here is derived from an EMBL/GenBank/DDBJ whole genome shotgun (WGS) entry which is preliminary data.</text>
</comment>
<evidence type="ECO:0000313" key="2">
    <source>
        <dbReference type="Proteomes" id="UP000032250"/>
    </source>
</evidence>